<evidence type="ECO:0000256" key="1">
    <source>
        <dbReference type="ARBA" id="ARBA00007404"/>
    </source>
</evidence>
<sequence>MYQNPILKKEMSIGGRTLSLETGRVAGQAGGSVLARYGDTVVLVTATMAENIREGIDFFPLTVDYEERLYAVGKIPGGFIKREGRPSEKAVLSGRLIDRPIRPLFPKGCRNEVQVVATVLSVDQDNAPEIVAMIGASAALHISEIPFQGPVGGVIVGLVDGEYVINPTVEQAEKSRMHLVVAGTSGAIMMVEAGAKEVPEEQMLEGILSGHEKVKEIVSFIEQFRAGALSMGLAKEKVEPAVVSVDPGVEEAVAGTAEEKIAAAVRHCVDARLDKKRREKYLDEVKAGLLAGFLETYPEEEAVITAVLDAVEKKAVRRLILDEQVRIDGRRLDEVRPITVEVGVLPRTHGSGLFTRGQTQVLSVATLGAISEEQILDGLGLEETKRFMHHYNFPPYSTGETKPMRSPGRREIGHGALAERALEPVIPGEEVFPYTIRLVSEVLSSNGSTSQGSVCGSCLALMDAGVPIKAPVAGVAMGLIKEDEQVAVLTDIQGIEDHLGDMDFKVAGTAEGVTALQMDIKVPGVTGGILKRALAQAHAGRMFILGKMLEVIPGPRQELSPYAPRIIHTSIDPDKIRDVIGPGGKIIKKIIEETGVQIDIEDDGRVFIAAVDPAAGNRALEIVRNLTRDVVTGEVYNGRVTRVTDFGCFVEVVPGVMGTPGKEGLVHISQLAHHRVNKVEDICQEGDTITVKAIGYDNQGRLKLSRKEAVPPEPGELEEARAAAASSGREGAGHENGGHERKRPPRARQGRR</sequence>
<dbReference type="CDD" id="cd04472">
    <property type="entry name" value="S1_PNPase"/>
    <property type="match status" value="1"/>
</dbReference>
<dbReference type="NCBIfam" id="NF008805">
    <property type="entry name" value="PRK11824.1"/>
    <property type="match status" value="1"/>
</dbReference>
<dbReference type="InterPro" id="IPR015847">
    <property type="entry name" value="ExoRNase_PH_dom2"/>
</dbReference>
<evidence type="ECO:0000256" key="3">
    <source>
        <dbReference type="ARBA" id="ARBA00022679"/>
    </source>
</evidence>
<dbReference type="Proteomes" id="UP000078532">
    <property type="component" value="Unassembled WGS sequence"/>
</dbReference>
<reference evidence="11 12" key="1">
    <citation type="submission" date="2016-04" db="EMBL/GenBank/DDBJ databases">
        <authorList>
            <person name="Evans L.H."/>
            <person name="Alamgir A."/>
            <person name="Owens N."/>
            <person name="Weber N.D."/>
            <person name="Virtaneva K."/>
            <person name="Barbian K."/>
            <person name="Babar A."/>
            <person name="Rosenke K."/>
        </authorList>
    </citation>
    <scope>NUCLEOTIDE SEQUENCE [LARGE SCALE GENOMIC DNA]</scope>
    <source>
        <strain evidence="11 12">LMa1</strain>
    </source>
</reference>
<evidence type="ECO:0000259" key="10">
    <source>
        <dbReference type="PROSITE" id="PS50126"/>
    </source>
</evidence>
<accession>A0A1B7LI15</accession>
<dbReference type="InterPro" id="IPR012162">
    <property type="entry name" value="PNPase"/>
</dbReference>
<dbReference type="EC" id="2.7.7.8" evidence="8"/>
<dbReference type="InterPro" id="IPR004087">
    <property type="entry name" value="KH_dom"/>
</dbReference>
<dbReference type="Pfam" id="PF03725">
    <property type="entry name" value="RNase_PH_C"/>
    <property type="match status" value="2"/>
</dbReference>
<dbReference type="SUPFAM" id="SSF54791">
    <property type="entry name" value="Eukaryotic type KH-domain (KH-domain type I)"/>
    <property type="match status" value="1"/>
</dbReference>
<evidence type="ECO:0000313" key="11">
    <source>
        <dbReference type="EMBL" id="OAT85927.1"/>
    </source>
</evidence>
<keyword evidence="5 8" id="KW-0479">Metal-binding</keyword>
<keyword evidence="2 8" id="KW-0963">Cytoplasm</keyword>
<dbReference type="InterPro" id="IPR036456">
    <property type="entry name" value="PNPase_PH_RNA-bd_sf"/>
</dbReference>
<evidence type="ECO:0000256" key="8">
    <source>
        <dbReference type="HAMAP-Rule" id="MF_01595"/>
    </source>
</evidence>
<gene>
    <name evidence="8" type="primary">pnp</name>
    <name evidence="11" type="ORF">A6M21_05215</name>
</gene>
<feature type="domain" description="S1 motif" evidence="10">
    <location>
        <begin position="633"/>
        <end position="707"/>
    </location>
</feature>
<dbReference type="SUPFAM" id="SSF46915">
    <property type="entry name" value="Polynucleotide phosphorylase/guanosine pentaphosphate synthase (PNPase/GPSI), domain 3"/>
    <property type="match status" value="1"/>
</dbReference>
<dbReference type="InterPro" id="IPR036612">
    <property type="entry name" value="KH_dom_type_1_sf"/>
</dbReference>
<comment type="function">
    <text evidence="8">Involved in mRNA degradation. Catalyzes the phosphorolysis of single-stranded polyribonucleotides processively in the 3'- to 5'-direction.</text>
</comment>
<dbReference type="CDD" id="cd11364">
    <property type="entry name" value="RNase_PH_PNPase_2"/>
    <property type="match status" value="1"/>
</dbReference>
<comment type="caution">
    <text evidence="11">The sequence shown here is derived from an EMBL/GenBank/DDBJ whole genome shotgun (WGS) entry which is preliminary data.</text>
</comment>
<dbReference type="InterPro" id="IPR015848">
    <property type="entry name" value="PNPase_PH_RNA-bd_bac/org-type"/>
</dbReference>
<organism evidence="11 12">
    <name type="scientific">Desulfotomaculum copahuensis</name>
    <dbReference type="NCBI Taxonomy" id="1838280"/>
    <lineage>
        <taxon>Bacteria</taxon>
        <taxon>Bacillati</taxon>
        <taxon>Bacillota</taxon>
        <taxon>Clostridia</taxon>
        <taxon>Eubacteriales</taxon>
        <taxon>Desulfotomaculaceae</taxon>
        <taxon>Desulfotomaculum</taxon>
    </lineage>
</organism>
<dbReference type="NCBIfam" id="TIGR03591">
    <property type="entry name" value="polynuc_phos"/>
    <property type="match status" value="1"/>
</dbReference>
<dbReference type="PIRSF" id="PIRSF005499">
    <property type="entry name" value="PNPase"/>
    <property type="match status" value="1"/>
</dbReference>
<dbReference type="PANTHER" id="PTHR11252">
    <property type="entry name" value="POLYRIBONUCLEOTIDE NUCLEOTIDYLTRANSFERASE"/>
    <property type="match status" value="1"/>
</dbReference>
<dbReference type="EMBL" id="LYVF01000047">
    <property type="protein sequence ID" value="OAT85927.1"/>
    <property type="molecule type" value="Genomic_DNA"/>
</dbReference>
<evidence type="ECO:0000256" key="2">
    <source>
        <dbReference type="ARBA" id="ARBA00022490"/>
    </source>
</evidence>
<feature type="binding site" evidence="8">
    <location>
        <position position="503"/>
    </location>
    <ligand>
        <name>Mg(2+)</name>
        <dbReference type="ChEBI" id="CHEBI:18420"/>
    </ligand>
</feature>
<dbReference type="InterPro" id="IPR004088">
    <property type="entry name" value="KH_dom_type_1"/>
</dbReference>
<dbReference type="OrthoDB" id="9804305at2"/>
<dbReference type="InterPro" id="IPR012340">
    <property type="entry name" value="NA-bd_OB-fold"/>
</dbReference>
<dbReference type="InterPro" id="IPR036345">
    <property type="entry name" value="ExoRNase_PH_dom2_sf"/>
</dbReference>
<dbReference type="GO" id="GO:0006396">
    <property type="term" value="P:RNA processing"/>
    <property type="evidence" value="ECO:0007669"/>
    <property type="project" value="InterPro"/>
</dbReference>
<comment type="cofactor">
    <cofactor evidence="8">
        <name>Mg(2+)</name>
        <dbReference type="ChEBI" id="CHEBI:18420"/>
    </cofactor>
</comment>
<dbReference type="SUPFAM" id="SSF50249">
    <property type="entry name" value="Nucleic acid-binding proteins"/>
    <property type="match status" value="1"/>
</dbReference>
<dbReference type="Pfam" id="PF01138">
    <property type="entry name" value="RNase_PH"/>
    <property type="match status" value="2"/>
</dbReference>
<dbReference type="Gene3D" id="3.30.230.70">
    <property type="entry name" value="GHMP Kinase, N-terminal domain"/>
    <property type="match status" value="2"/>
</dbReference>
<dbReference type="Gene3D" id="3.30.1370.10">
    <property type="entry name" value="K Homology domain, type 1"/>
    <property type="match status" value="1"/>
</dbReference>
<comment type="catalytic activity">
    <reaction evidence="8">
        <text>RNA(n+1) + phosphate = RNA(n) + a ribonucleoside 5'-diphosphate</text>
        <dbReference type="Rhea" id="RHEA:22096"/>
        <dbReference type="Rhea" id="RHEA-COMP:14527"/>
        <dbReference type="Rhea" id="RHEA-COMP:17342"/>
        <dbReference type="ChEBI" id="CHEBI:43474"/>
        <dbReference type="ChEBI" id="CHEBI:57930"/>
        <dbReference type="ChEBI" id="CHEBI:140395"/>
        <dbReference type="EC" id="2.7.7.8"/>
    </reaction>
</comment>
<name>A0A1B7LI15_9FIRM</name>
<dbReference type="InterPro" id="IPR003029">
    <property type="entry name" value="S1_domain"/>
</dbReference>
<dbReference type="InterPro" id="IPR027408">
    <property type="entry name" value="PNPase/RNase_PH_dom_sf"/>
</dbReference>
<dbReference type="Pfam" id="PF00575">
    <property type="entry name" value="S1"/>
    <property type="match status" value="1"/>
</dbReference>
<dbReference type="GO" id="GO:0006402">
    <property type="term" value="P:mRNA catabolic process"/>
    <property type="evidence" value="ECO:0007669"/>
    <property type="project" value="UniProtKB-UniRule"/>
</dbReference>
<evidence type="ECO:0000256" key="4">
    <source>
        <dbReference type="ARBA" id="ARBA00022695"/>
    </source>
</evidence>
<keyword evidence="12" id="KW-1185">Reference proteome</keyword>
<proteinExistence type="inferred from homology"/>
<dbReference type="AlphaFoldDB" id="A0A1B7LI15"/>
<evidence type="ECO:0000256" key="6">
    <source>
        <dbReference type="ARBA" id="ARBA00022842"/>
    </source>
</evidence>
<dbReference type="PROSITE" id="PS50126">
    <property type="entry name" value="S1"/>
    <property type="match status" value="1"/>
</dbReference>
<dbReference type="FunFam" id="3.30.230.70:FF:000001">
    <property type="entry name" value="Polyribonucleotide nucleotidyltransferase"/>
    <property type="match status" value="1"/>
</dbReference>
<keyword evidence="6 8" id="KW-0460">Magnesium</keyword>
<keyword evidence="3 8" id="KW-0808">Transferase</keyword>
<dbReference type="InterPro" id="IPR001247">
    <property type="entry name" value="ExoRNase_PH_dom1"/>
</dbReference>
<dbReference type="SMART" id="SM00316">
    <property type="entry name" value="S1"/>
    <property type="match status" value="1"/>
</dbReference>
<dbReference type="InterPro" id="IPR020568">
    <property type="entry name" value="Ribosomal_Su5_D2-typ_SF"/>
</dbReference>
<evidence type="ECO:0000313" key="12">
    <source>
        <dbReference type="Proteomes" id="UP000078532"/>
    </source>
</evidence>
<dbReference type="Pfam" id="PF03726">
    <property type="entry name" value="PNPase"/>
    <property type="match status" value="1"/>
</dbReference>
<dbReference type="GO" id="GO:0000287">
    <property type="term" value="F:magnesium ion binding"/>
    <property type="evidence" value="ECO:0007669"/>
    <property type="project" value="UniProtKB-UniRule"/>
</dbReference>
<dbReference type="CDD" id="cd11363">
    <property type="entry name" value="RNase_PH_PNPase_1"/>
    <property type="match status" value="1"/>
</dbReference>
<dbReference type="PANTHER" id="PTHR11252:SF0">
    <property type="entry name" value="POLYRIBONUCLEOTIDE NUCLEOTIDYLTRANSFERASE 1, MITOCHONDRIAL"/>
    <property type="match status" value="1"/>
</dbReference>
<protein>
    <recommendedName>
        <fullName evidence="8">Polyribonucleotide nucleotidyltransferase</fullName>
        <ecNumber evidence="8">2.7.7.8</ecNumber>
    </recommendedName>
    <alternativeName>
        <fullName evidence="8">Polynucleotide phosphorylase</fullName>
        <shortName evidence="8">PNPase</shortName>
    </alternativeName>
</protein>
<dbReference type="RefSeq" id="WP_066666667.1">
    <property type="nucleotide sequence ID" value="NZ_LYVF01000047.1"/>
</dbReference>
<dbReference type="GO" id="GO:0000175">
    <property type="term" value="F:3'-5'-RNA exonuclease activity"/>
    <property type="evidence" value="ECO:0007669"/>
    <property type="project" value="TreeGrafter"/>
</dbReference>
<dbReference type="SUPFAM" id="SSF55666">
    <property type="entry name" value="Ribonuclease PH domain 2-like"/>
    <property type="match status" value="2"/>
</dbReference>
<dbReference type="HAMAP" id="MF_01595">
    <property type="entry name" value="PNPase"/>
    <property type="match status" value="1"/>
</dbReference>
<dbReference type="GO" id="GO:0005829">
    <property type="term" value="C:cytosol"/>
    <property type="evidence" value="ECO:0007669"/>
    <property type="project" value="UniProtKB-ARBA"/>
</dbReference>
<dbReference type="PROSITE" id="PS50084">
    <property type="entry name" value="KH_TYPE_1"/>
    <property type="match status" value="1"/>
</dbReference>
<dbReference type="Gene3D" id="2.40.50.140">
    <property type="entry name" value="Nucleic acid-binding proteins"/>
    <property type="match status" value="1"/>
</dbReference>
<comment type="subcellular location">
    <subcellularLocation>
        <location evidence="8">Cytoplasm</location>
    </subcellularLocation>
</comment>
<dbReference type="FunFam" id="3.30.230.70:FF:000002">
    <property type="entry name" value="Polyribonucleotide nucleotidyltransferase"/>
    <property type="match status" value="1"/>
</dbReference>
<feature type="binding site" evidence="8">
    <location>
        <position position="497"/>
    </location>
    <ligand>
        <name>Mg(2+)</name>
        <dbReference type="ChEBI" id="CHEBI:18420"/>
    </ligand>
</feature>
<dbReference type="STRING" id="1838280.A6M21_05215"/>
<dbReference type="SUPFAM" id="SSF54211">
    <property type="entry name" value="Ribosomal protein S5 domain 2-like"/>
    <property type="match status" value="2"/>
</dbReference>
<keyword evidence="7 8" id="KW-0694">RNA-binding</keyword>
<dbReference type="GO" id="GO:0003723">
    <property type="term" value="F:RNA binding"/>
    <property type="evidence" value="ECO:0007669"/>
    <property type="project" value="UniProtKB-UniRule"/>
</dbReference>
<evidence type="ECO:0000256" key="5">
    <source>
        <dbReference type="ARBA" id="ARBA00022723"/>
    </source>
</evidence>
<keyword evidence="4 8" id="KW-0548">Nucleotidyltransferase</keyword>
<dbReference type="GO" id="GO:0004654">
    <property type="term" value="F:polyribonucleotide nucleotidyltransferase activity"/>
    <property type="evidence" value="ECO:0007669"/>
    <property type="project" value="UniProtKB-UniRule"/>
</dbReference>
<feature type="compositionally biased region" description="Basic residues" evidence="9">
    <location>
        <begin position="740"/>
        <end position="752"/>
    </location>
</feature>
<evidence type="ECO:0000256" key="9">
    <source>
        <dbReference type="SAM" id="MobiDB-lite"/>
    </source>
</evidence>
<dbReference type="Pfam" id="PF00013">
    <property type="entry name" value="KH_1"/>
    <property type="match status" value="1"/>
</dbReference>
<dbReference type="CDD" id="cd02393">
    <property type="entry name" value="KH-I_PNPase"/>
    <property type="match status" value="1"/>
</dbReference>
<comment type="similarity">
    <text evidence="1 8">Belongs to the polyribonucleotide nucleotidyltransferase family.</text>
</comment>
<evidence type="ECO:0000256" key="7">
    <source>
        <dbReference type="ARBA" id="ARBA00022884"/>
    </source>
</evidence>
<feature type="region of interest" description="Disordered" evidence="9">
    <location>
        <begin position="704"/>
        <end position="752"/>
    </location>
</feature>
<dbReference type="FunFam" id="3.30.1370.10:FF:000001">
    <property type="entry name" value="Polyribonucleotide nucleotidyltransferase"/>
    <property type="match status" value="1"/>
</dbReference>
<dbReference type="SMART" id="SM00322">
    <property type="entry name" value="KH"/>
    <property type="match status" value="1"/>
</dbReference>